<dbReference type="InterPro" id="IPR006597">
    <property type="entry name" value="Sel1-like"/>
</dbReference>
<evidence type="ECO:0008006" key="3">
    <source>
        <dbReference type="Google" id="ProtNLM"/>
    </source>
</evidence>
<name>A0A7W8U6E6_9HYPH</name>
<dbReference type="AlphaFoldDB" id="A0A7W8U6E6"/>
<dbReference type="Gene3D" id="1.25.40.10">
    <property type="entry name" value="Tetratricopeptide repeat domain"/>
    <property type="match status" value="1"/>
</dbReference>
<evidence type="ECO:0000313" key="1">
    <source>
        <dbReference type="EMBL" id="MBB5533684.1"/>
    </source>
</evidence>
<dbReference type="PANTHER" id="PTHR11102:SF160">
    <property type="entry name" value="ERAD-ASSOCIATED E3 UBIQUITIN-PROTEIN LIGASE COMPONENT HRD3"/>
    <property type="match status" value="1"/>
</dbReference>
<dbReference type="Proteomes" id="UP000585507">
    <property type="component" value="Unassembled WGS sequence"/>
</dbReference>
<sequence length="296" mass="31038">MKNETSKRISVINAILLTAVSLLSIAAIAIPSARAASPMLPADQCDAEAGSEHDLQRNLSFRPVATEDLRIGIALSACREAFNQGSGPRQTFQLARVLHAAGQHAQAFQMLAKASEGGHAAAMVNYAVMLGEKGDHDTAFALFEKAAATGNIMAAYNLGVAYRDGVGTSANGSLAAQWFERASVARDNLGAFNLAVILDEGTQVREDDQKAARFYRLAADRGNVDAMVNLGLMLESGEGMQADPVAAAAMFTKAAEKGDAFAMTKITKPGIDPATTASVEPSEQANLVLAKSGRVK</sequence>
<proteinExistence type="predicted"/>
<dbReference type="InterPro" id="IPR050767">
    <property type="entry name" value="Sel1_AlgK"/>
</dbReference>
<dbReference type="SUPFAM" id="SSF81901">
    <property type="entry name" value="HCP-like"/>
    <property type="match status" value="1"/>
</dbReference>
<evidence type="ECO:0000313" key="2">
    <source>
        <dbReference type="Proteomes" id="UP000585507"/>
    </source>
</evidence>
<gene>
    <name evidence="1" type="ORF">GGD55_000345</name>
</gene>
<reference evidence="1 2" key="1">
    <citation type="submission" date="2020-08" db="EMBL/GenBank/DDBJ databases">
        <title>Genomic Encyclopedia of Type Strains, Phase IV (KMG-V): Genome sequencing to study the core and pangenomes of soil and plant-associated prokaryotes.</title>
        <authorList>
            <person name="Whitman W."/>
        </authorList>
    </citation>
    <scope>NUCLEOTIDE SEQUENCE [LARGE SCALE GENOMIC DNA]</scope>
    <source>
        <strain evidence="1 2">SEMIA 4084</strain>
    </source>
</reference>
<comment type="caution">
    <text evidence="1">The sequence shown here is derived from an EMBL/GenBank/DDBJ whole genome shotgun (WGS) entry which is preliminary data.</text>
</comment>
<dbReference type="RefSeq" id="WP_018323988.1">
    <property type="nucleotide sequence ID" value="NZ_JACHBK010000001.1"/>
</dbReference>
<organism evidence="1 2">
    <name type="scientific">Rhizobium giardinii</name>
    <dbReference type="NCBI Taxonomy" id="56731"/>
    <lineage>
        <taxon>Bacteria</taxon>
        <taxon>Pseudomonadati</taxon>
        <taxon>Pseudomonadota</taxon>
        <taxon>Alphaproteobacteria</taxon>
        <taxon>Hyphomicrobiales</taxon>
        <taxon>Rhizobiaceae</taxon>
        <taxon>Rhizobium/Agrobacterium group</taxon>
        <taxon>Rhizobium</taxon>
    </lineage>
</organism>
<dbReference type="EMBL" id="JACHBK010000001">
    <property type="protein sequence ID" value="MBB5533684.1"/>
    <property type="molecule type" value="Genomic_DNA"/>
</dbReference>
<dbReference type="SMART" id="SM00671">
    <property type="entry name" value="SEL1"/>
    <property type="match status" value="4"/>
</dbReference>
<keyword evidence="2" id="KW-1185">Reference proteome</keyword>
<protein>
    <recommendedName>
        <fullName evidence="3">Sel1 repeat family protein</fullName>
    </recommendedName>
</protein>
<accession>A0A7W8U6E6</accession>
<dbReference type="InterPro" id="IPR011990">
    <property type="entry name" value="TPR-like_helical_dom_sf"/>
</dbReference>
<dbReference type="PANTHER" id="PTHR11102">
    <property type="entry name" value="SEL-1-LIKE PROTEIN"/>
    <property type="match status" value="1"/>
</dbReference>
<dbReference type="Pfam" id="PF08238">
    <property type="entry name" value="Sel1"/>
    <property type="match status" value="5"/>
</dbReference>